<dbReference type="Pfam" id="PF04893">
    <property type="entry name" value="Yip1"/>
    <property type="match status" value="1"/>
</dbReference>
<dbReference type="AlphaFoldDB" id="A0A161HLW9"/>
<dbReference type="EMBL" id="CP014503">
    <property type="protein sequence ID" value="ANB14497.1"/>
    <property type="molecule type" value="Genomic_DNA"/>
</dbReference>
<feature type="transmembrane region" description="Helical" evidence="6">
    <location>
        <begin position="175"/>
        <end position="197"/>
    </location>
</feature>
<sequence length="284" mass="30470">MGSQAYAPPDFESSGSGAYNVSGSMASAGPGNPLLGSGNKTGSIFSFDFYQWYFNVDTPVVLYRCLLALNPFNNTPFIDSEADLNVGSPAGLIAGGDGNPDLYGPFWLCTTVIFVLFFASTLTGLLFTAWQGGKYDYKFDLLTGAAGLMYGYTFVIPTGLWLIVRYLNISPSTTLLQLISLYGYSNVTWIPVAILSISPLLGTPTLSNVIRWIMIALGFTLSGSFIGKNVYRALIPSQQSDSFVIDRKPALSVLIGVIALHMGLSFAVKILFFGTVTAPPPPTN</sequence>
<feature type="transmembrane region" description="Helical" evidence="6">
    <location>
        <begin position="106"/>
        <end position="130"/>
    </location>
</feature>
<feature type="transmembrane region" description="Helical" evidence="6">
    <location>
        <begin position="251"/>
        <end position="274"/>
    </location>
</feature>
<keyword evidence="3 6" id="KW-0812">Transmembrane</keyword>
<dbReference type="GeneID" id="30033963"/>
<evidence type="ECO:0000256" key="4">
    <source>
        <dbReference type="ARBA" id="ARBA00022989"/>
    </source>
</evidence>
<feature type="transmembrane region" description="Helical" evidence="6">
    <location>
        <begin position="209"/>
        <end position="231"/>
    </location>
</feature>
<name>A0A161HLW9_9ASCO</name>
<dbReference type="GO" id="GO:0016192">
    <property type="term" value="P:vesicle-mediated transport"/>
    <property type="evidence" value="ECO:0007669"/>
    <property type="project" value="InterPro"/>
</dbReference>
<dbReference type="GO" id="GO:0031267">
    <property type="term" value="F:small GTPase binding"/>
    <property type="evidence" value="ECO:0007669"/>
    <property type="project" value="InterPro"/>
</dbReference>
<dbReference type="RefSeq" id="XP_018736974.1">
    <property type="nucleotide sequence ID" value="XM_018879018.1"/>
</dbReference>
<evidence type="ECO:0000256" key="3">
    <source>
        <dbReference type="ARBA" id="ARBA00022692"/>
    </source>
</evidence>
<dbReference type="GO" id="GO:0000139">
    <property type="term" value="C:Golgi membrane"/>
    <property type="evidence" value="ECO:0007669"/>
    <property type="project" value="UniProtKB-SubCell"/>
</dbReference>
<evidence type="ECO:0000256" key="5">
    <source>
        <dbReference type="ARBA" id="ARBA00023136"/>
    </source>
</evidence>
<keyword evidence="5 6" id="KW-0472">Membrane</keyword>
<accession>A0A161HLW9</accession>
<gene>
    <name evidence="8" type="primary">YIP5</name>
    <name evidence="8" type="ORF">AWJ20_2090</name>
</gene>
<keyword evidence="4 6" id="KW-1133">Transmembrane helix</keyword>
<dbReference type="InterPro" id="IPR006977">
    <property type="entry name" value="Yip1_dom"/>
</dbReference>
<feature type="transmembrane region" description="Helical" evidence="6">
    <location>
        <begin position="142"/>
        <end position="163"/>
    </location>
</feature>
<evidence type="ECO:0000256" key="2">
    <source>
        <dbReference type="ARBA" id="ARBA00010596"/>
    </source>
</evidence>
<evidence type="ECO:0000313" key="9">
    <source>
        <dbReference type="Proteomes" id="UP000189580"/>
    </source>
</evidence>
<keyword evidence="9" id="KW-1185">Reference proteome</keyword>
<comment type="subcellular location">
    <subcellularLocation>
        <location evidence="6">Golgi apparatus membrane</location>
        <topology evidence="6">Multi-pass membrane protein</topology>
    </subcellularLocation>
    <subcellularLocation>
        <location evidence="1">Membrane</location>
        <topology evidence="1">Multi-pass membrane protein</topology>
    </subcellularLocation>
</comment>
<dbReference type="KEGG" id="slb:AWJ20_2090"/>
<comment type="similarity">
    <text evidence="2 6">Belongs to the YIP1 family.</text>
</comment>
<feature type="domain" description="Yip1" evidence="7">
    <location>
        <begin position="99"/>
        <end position="226"/>
    </location>
</feature>
<organism evidence="8 9">
    <name type="scientific">Sugiyamaella lignohabitans</name>
    <dbReference type="NCBI Taxonomy" id="796027"/>
    <lineage>
        <taxon>Eukaryota</taxon>
        <taxon>Fungi</taxon>
        <taxon>Dikarya</taxon>
        <taxon>Ascomycota</taxon>
        <taxon>Saccharomycotina</taxon>
        <taxon>Dipodascomycetes</taxon>
        <taxon>Dipodascales</taxon>
        <taxon>Trichomonascaceae</taxon>
        <taxon>Sugiyamaella</taxon>
    </lineage>
</organism>
<dbReference type="InterPro" id="IPR039765">
    <property type="entry name" value="Yip5/YIPF1/YIPF2"/>
</dbReference>
<evidence type="ECO:0000259" key="7">
    <source>
        <dbReference type="Pfam" id="PF04893"/>
    </source>
</evidence>
<evidence type="ECO:0000313" key="8">
    <source>
        <dbReference type="EMBL" id="ANB14497.1"/>
    </source>
</evidence>
<evidence type="ECO:0000256" key="1">
    <source>
        <dbReference type="ARBA" id="ARBA00004141"/>
    </source>
</evidence>
<reference evidence="8 9" key="1">
    <citation type="submission" date="2016-02" db="EMBL/GenBank/DDBJ databases">
        <title>Complete genome sequence and transcriptome regulation of the pentose utilising yeast Sugiyamaella lignohabitans.</title>
        <authorList>
            <person name="Bellasio M."/>
            <person name="Peymann A."/>
            <person name="Valli M."/>
            <person name="Sipitzky M."/>
            <person name="Graf A."/>
            <person name="Sauer M."/>
            <person name="Marx H."/>
            <person name="Mattanovich D."/>
        </authorList>
    </citation>
    <scope>NUCLEOTIDE SEQUENCE [LARGE SCALE GENOMIC DNA]</scope>
    <source>
        <strain evidence="8 9">CBS 10342</strain>
    </source>
</reference>
<dbReference type="PANTHER" id="PTHR12822">
    <property type="entry name" value="PROTEIN YIPF"/>
    <property type="match status" value="1"/>
</dbReference>
<dbReference type="Proteomes" id="UP000189580">
    <property type="component" value="Chromosome b"/>
</dbReference>
<protein>
    <recommendedName>
        <fullName evidence="6">Protein YIP</fullName>
    </recommendedName>
</protein>
<dbReference type="OrthoDB" id="10256463at2759"/>
<dbReference type="PANTHER" id="PTHR12822:SF2">
    <property type="entry name" value="PROTEIN YIPF"/>
    <property type="match status" value="1"/>
</dbReference>
<proteinExistence type="inferred from homology"/>
<evidence type="ECO:0000256" key="6">
    <source>
        <dbReference type="RuleBase" id="RU361264"/>
    </source>
</evidence>